<proteinExistence type="predicted"/>
<feature type="compositionally biased region" description="Low complexity" evidence="1">
    <location>
        <begin position="1"/>
        <end position="13"/>
    </location>
</feature>
<feature type="region of interest" description="Disordered" evidence="1">
    <location>
        <begin position="1"/>
        <end position="69"/>
    </location>
</feature>
<name>A0AAX4KV63_9TREE</name>
<sequence length="69" mass="7416">MSSSSDTYNTSSTDNDDQSGNDQSTDTDTRSTSPSSNAPNFMSMLSNNTSTAEEFEWHGPDNGVEGAWN</sequence>
<evidence type="ECO:0000313" key="3">
    <source>
        <dbReference type="Proteomes" id="UP001358614"/>
    </source>
</evidence>
<dbReference type="KEGG" id="ker:91106156"/>
<accession>A0AAX4KV63</accession>
<dbReference type="Proteomes" id="UP001358614">
    <property type="component" value="Chromosome 2"/>
</dbReference>
<organism evidence="2 3">
    <name type="scientific">Kwoniella europaea PYCC6329</name>
    <dbReference type="NCBI Taxonomy" id="1423913"/>
    <lineage>
        <taxon>Eukaryota</taxon>
        <taxon>Fungi</taxon>
        <taxon>Dikarya</taxon>
        <taxon>Basidiomycota</taxon>
        <taxon>Agaricomycotina</taxon>
        <taxon>Tremellomycetes</taxon>
        <taxon>Tremellales</taxon>
        <taxon>Cryptococcaceae</taxon>
        <taxon>Kwoniella</taxon>
    </lineage>
</organism>
<dbReference type="EMBL" id="CP144090">
    <property type="protein sequence ID" value="WWD09233.1"/>
    <property type="molecule type" value="Genomic_DNA"/>
</dbReference>
<evidence type="ECO:0000256" key="1">
    <source>
        <dbReference type="SAM" id="MobiDB-lite"/>
    </source>
</evidence>
<feature type="compositionally biased region" description="Low complexity" evidence="1">
    <location>
        <begin position="20"/>
        <end position="36"/>
    </location>
</feature>
<feature type="compositionally biased region" description="Polar residues" evidence="1">
    <location>
        <begin position="37"/>
        <end position="52"/>
    </location>
</feature>
<evidence type="ECO:0000313" key="2">
    <source>
        <dbReference type="EMBL" id="WWD09233.1"/>
    </source>
</evidence>
<protein>
    <submittedName>
        <fullName evidence="2">Uncharacterized protein</fullName>
    </submittedName>
</protein>
<gene>
    <name evidence="2" type="ORF">V865_007355</name>
</gene>
<dbReference type="RefSeq" id="XP_066087200.1">
    <property type="nucleotide sequence ID" value="XM_066231103.1"/>
</dbReference>
<keyword evidence="3" id="KW-1185">Reference proteome</keyword>
<dbReference type="GeneID" id="91106156"/>
<reference evidence="2 3" key="1">
    <citation type="submission" date="2024-01" db="EMBL/GenBank/DDBJ databases">
        <title>Comparative genomics of Cryptococcus and Kwoniella reveals pathogenesis evolution and contrasting modes of karyotype evolution via chromosome fusion or intercentromeric recombination.</title>
        <authorList>
            <person name="Coelho M.A."/>
            <person name="David-Palma M."/>
            <person name="Shea T."/>
            <person name="Bowers K."/>
            <person name="McGinley-Smith S."/>
            <person name="Mohammad A.W."/>
            <person name="Gnirke A."/>
            <person name="Yurkov A.M."/>
            <person name="Nowrousian M."/>
            <person name="Sun S."/>
            <person name="Cuomo C.A."/>
            <person name="Heitman J."/>
        </authorList>
    </citation>
    <scope>NUCLEOTIDE SEQUENCE [LARGE SCALE GENOMIC DNA]</scope>
    <source>
        <strain evidence="2 3">PYCC6329</strain>
    </source>
</reference>
<dbReference type="AlphaFoldDB" id="A0AAX4KV63"/>